<name>A0ABM9Z4I2_VIBOR</name>
<evidence type="ECO:0000313" key="2">
    <source>
        <dbReference type="Proteomes" id="UP000003515"/>
    </source>
</evidence>
<dbReference type="Proteomes" id="UP000003515">
    <property type="component" value="Unassembled WGS sequence"/>
</dbReference>
<gene>
    <name evidence="1" type="ORF">VIA_001714</name>
</gene>
<reference evidence="1 2" key="1">
    <citation type="submission" date="2009-10" db="EMBL/GenBank/DDBJ databases">
        <authorList>
            <consortium name="Los Alamos National Laboratory (LANL)"/>
            <consortium name="National Microbial Pathogen Data Resource (NMPDR)"/>
            <person name="Munk A.C."/>
            <person name="Chertkov O."/>
            <person name="Tapia R."/>
            <person name="Green L."/>
            <person name="Rogers Y."/>
            <person name="Detter J.C."/>
            <person name="Bruce D."/>
            <person name="Brettin T.S."/>
            <person name="Colwell R.R."/>
            <person name="Huq A."/>
            <person name="Grim C.J."/>
            <person name="Hasan N.A."/>
            <person name="Bartels D."/>
            <person name="Vonstein V."/>
        </authorList>
    </citation>
    <scope>NUCLEOTIDE SEQUENCE [LARGE SCALE GENOMIC DNA]</scope>
    <source>
        <strain evidence="1 2">CIP 102891</strain>
    </source>
</reference>
<accession>A0ABM9Z4I2</accession>
<keyword evidence="2" id="KW-1185">Reference proteome</keyword>
<dbReference type="EMBL" id="ACZV01000004">
    <property type="protein sequence ID" value="EEX94554.1"/>
    <property type="molecule type" value="Genomic_DNA"/>
</dbReference>
<sequence length="41" mass="4729">MRRCCSGLVAPSPLIPLNKTQYKPWWMTERVLSKIARPTAQ</sequence>
<evidence type="ECO:0000313" key="1">
    <source>
        <dbReference type="EMBL" id="EEX94554.1"/>
    </source>
</evidence>
<comment type="caution">
    <text evidence="1">The sequence shown here is derived from an EMBL/GenBank/DDBJ whole genome shotgun (WGS) entry which is preliminary data.</text>
</comment>
<proteinExistence type="predicted"/>
<protein>
    <submittedName>
        <fullName evidence="1">Uncharacterized protein</fullName>
    </submittedName>
</protein>
<organism evidence="1 2">
    <name type="scientific">Vibrio orientalis CIP 102891 = ATCC 33934</name>
    <dbReference type="NCBI Taxonomy" id="675816"/>
    <lineage>
        <taxon>Bacteria</taxon>
        <taxon>Pseudomonadati</taxon>
        <taxon>Pseudomonadota</taxon>
        <taxon>Gammaproteobacteria</taxon>
        <taxon>Vibrionales</taxon>
        <taxon>Vibrionaceae</taxon>
        <taxon>Vibrio</taxon>
        <taxon>Vibrio oreintalis group</taxon>
    </lineage>
</organism>